<reference evidence="1" key="1">
    <citation type="submission" date="2015-09" db="EMBL/GenBank/DDBJ databases">
        <title>Draft Genome Sequences of Two Novel Amoeba-resistant Intranuclear Bacteria, Candidatus Berkiella cookevillensis and Candidatus Berkiella aquae.</title>
        <authorList>
            <person name="Mehari Y.T."/>
            <person name="Arivett B.A."/>
            <person name="Farone A.L."/>
            <person name="Gunderson J.H."/>
            <person name="Farone M.B."/>
        </authorList>
    </citation>
    <scope>NUCLEOTIDE SEQUENCE [LARGE SCALE GENOMIC DNA]</scope>
    <source>
        <strain evidence="1">HT99</strain>
    </source>
</reference>
<dbReference type="RefSeq" id="WP_075066154.1">
    <property type="nucleotide sequence ID" value="NZ_LKAJ02000001.1"/>
</dbReference>
<evidence type="ECO:0000313" key="2">
    <source>
        <dbReference type="EMBL" id="MCS5710918.1"/>
    </source>
</evidence>
<evidence type="ECO:0000313" key="1">
    <source>
        <dbReference type="EMBL" id="KRG21350.1"/>
    </source>
</evidence>
<dbReference type="OrthoDB" id="9841648at2"/>
<dbReference type="Proteomes" id="UP000051497">
    <property type="component" value="Unassembled WGS sequence"/>
</dbReference>
<proteinExistence type="predicted"/>
<comment type="caution">
    <text evidence="1">The sequence shown here is derived from an EMBL/GenBank/DDBJ whole genome shotgun (WGS) entry which is preliminary data.</text>
</comment>
<sequence length="416" mass="46384">MLTGSSVTQHSNAFFTAEDALEKINSLIPDITEKDAKIGVRVLMLRKHILRDLNSAFTINFIKKQLINTIEMQKAKDLDNNKENLPHENIAINNAQPILHTAKITANKKEKLSAKANNNIKKFAELSGSNAKTGTRMNEFVMTLGLPDLPRRHPGADDSYHPEKDIDAEYLDLLERSNVTLKYIKNKKGGKPCPKLLFLRCKVDESDDPLTQQIHTGHTLADFASKILVETQYPAIFHFAGHGNAEKIGSMTQDKRFSPEQFAEHFTRIAENAGLLEKLQKPKYPVEFYFDVCNAAFTNATDADDENTIIEKVQNESVIGRFANAMQALGYTDFVVHGYRGFYTGMATKTSSGIRIIDSISEPSVDVAAENTQHSITVNHDAISVTLPKNEKFRTFPVTMLPTALAPEMTTTAPFL</sequence>
<dbReference type="EMBL" id="LKAJ02000001">
    <property type="protein sequence ID" value="MCS5710918.1"/>
    <property type="molecule type" value="Genomic_DNA"/>
</dbReference>
<dbReference type="STRING" id="295108.HT99x_01526"/>
<dbReference type="AlphaFoldDB" id="A0A0Q9YKX3"/>
<reference evidence="2" key="2">
    <citation type="journal article" date="2016" name="Genome Announc.">
        <title>Draft Genome Sequences of Two Novel Amoeba-Resistant Intranuclear Bacteria, 'Candidatus Berkiella cookevillensis' and 'Candidatus Berkiella aquae'.</title>
        <authorList>
            <person name="Mehari Y.T."/>
            <person name="Arivett B.A."/>
            <person name="Farone A.L."/>
            <person name="Gunderson J.H."/>
            <person name="Farone M.B."/>
        </authorList>
    </citation>
    <scope>NUCLEOTIDE SEQUENCE</scope>
    <source>
        <strain evidence="2">HT99</strain>
    </source>
</reference>
<name>A0A0Q9YKX3_9GAMM</name>
<gene>
    <name evidence="2" type="ORF">HT99x_005710</name>
    <name evidence="1" type="ORF">HT99x_01526</name>
</gene>
<dbReference type="EMBL" id="LKAJ01000005">
    <property type="protein sequence ID" value="KRG21350.1"/>
    <property type="molecule type" value="Genomic_DNA"/>
</dbReference>
<evidence type="ECO:0000313" key="3">
    <source>
        <dbReference type="Proteomes" id="UP000051497"/>
    </source>
</evidence>
<reference evidence="2" key="3">
    <citation type="submission" date="2021-06" db="EMBL/GenBank/DDBJ databases">
        <title>Genomic Description and Analysis of Intracellular Bacteria, Candidatus Berkiella cookevillensis and Candidatus Berkiella aquae.</title>
        <authorList>
            <person name="Kidane D.T."/>
            <person name="Mehari Y.T."/>
            <person name="Rice F.C."/>
            <person name="Arivett B.A."/>
            <person name="Farone A.L."/>
            <person name="Berk S.G."/>
            <person name="Farone M.B."/>
        </authorList>
    </citation>
    <scope>NUCLEOTIDE SEQUENCE</scope>
    <source>
        <strain evidence="2">HT99</strain>
    </source>
</reference>
<accession>A0A0Q9YKX3</accession>
<organism evidence="1">
    <name type="scientific">Candidatus Berkiella aquae</name>
    <dbReference type="NCBI Taxonomy" id="295108"/>
    <lineage>
        <taxon>Bacteria</taxon>
        <taxon>Pseudomonadati</taxon>
        <taxon>Pseudomonadota</taxon>
        <taxon>Gammaproteobacteria</taxon>
        <taxon>Candidatus Berkiellales</taxon>
        <taxon>Candidatus Berkiellaceae</taxon>
        <taxon>Candidatus Berkiella</taxon>
    </lineage>
</organism>
<protein>
    <submittedName>
        <fullName evidence="1">Uncharacterized protein</fullName>
    </submittedName>
</protein>
<keyword evidence="3" id="KW-1185">Reference proteome</keyword>